<dbReference type="InterPro" id="IPR054622">
    <property type="entry name" value="DVU0150-like"/>
</dbReference>
<evidence type="ECO:0000313" key="4">
    <source>
        <dbReference type="Proteomes" id="UP000238701"/>
    </source>
</evidence>
<keyword evidence="1" id="KW-0472">Membrane</keyword>
<gene>
    <name evidence="3" type="ORF">SBA1_1350007</name>
</gene>
<evidence type="ECO:0000313" key="3">
    <source>
        <dbReference type="EMBL" id="SPF34888.1"/>
    </source>
</evidence>
<keyword evidence="1" id="KW-1133">Transmembrane helix</keyword>
<accession>A0A2U3K5I0</accession>
<keyword evidence="1" id="KW-0812">Transmembrane</keyword>
<feature type="chain" id="PRO_5015563365" evidence="2">
    <location>
        <begin position="28"/>
        <end position="99"/>
    </location>
</feature>
<proteinExistence type="predicted"/>
<dbReference type="AlphaFoldDB" id="A0A2U3K5I0"/>
<keyword evidence="2" id="KW-0732">Signal</keyword>
<feature type="signal peptide" evidence="2">
    <location>
        <begin position="1"/>
        <end position="27"/>
    </location>
</feature>
<name>A0A2U3K5I0_9BACT</name>
<evidence type="ECO:0000256" key="2">
    <source>
        <dbReference type="SAM" id="SignalP"/>
    </source>
</evidence>
<protein>
    <submittedName>
        <fullName evidence="3">Uncharacterized protein</fullName>
    </submittedName>
</protein>
<sequence>MRTQALKLRLRLMSWFAMVLLTAQVLAAESSDAAVIVADSRKFTGWQARWANLYNESHFWFALITVIILPVTALILGRLTGWFMARLGINLRSRELAEH</sequence>
<evidence type="ECO:0000256" key="1">
    <source>
        <dbReference type="SAM" id="Phobius"/>
    </source>
</evidence>
<reference evidence="4" key="1">
    <citation type="submission" date="2018-02" db="EMBL/GenBank/DDBJ databases">
        <authorList>
            <person name="Hausmann B."/>
        </authorList>
    </citation>
    <scope>NUCLEOTIDE SEQUENCE [LARGE SCALE GENOMIC DNA]</scope>
    <source>
        <strain evidence="4">Peat soil MAG SbA1</strain>
    </source>
</reference>
<dbReference type="NCBIfam" id="NF040783">
    <property type="entry name" value="DVU0150_fam"/>
    <property type="match status" value="1"/>
</dbReference>
<dbReference type="Proteomes" id="UP000238701">
    <property type="component" value="Unassembled WGS sequence"/>
</dbReference>
<dbReference type="EMBL" id="OMOD01000041">
    <property type="protein sequence ID" value="SPF34888.1"/>
    <property type="molecule type" value="Genomic_DNA"/>
</dbReference>
<organism evidence="3 4">
    <name type="scientific">Candidatus Sulfotelmatobacter kueseliae</name>
    <dbReference type="NCBI Taxonomy" id="2042962"/>
    <lineage>
        <taxon>Bacteria</taxon>
        <taxon>Pseudomonadati</taxon>
        <taxon>Acidobacteriota</taxon>
        <taxon>Terriglobia</taxon>
        <taxon>Terriglobales</taxon>
        <taxon>Candidatus Korobacteraceae</taxon>
        <taxon>Candidatus Sulfotelmatobacter</taxon>
    </lineage>
</organism>
<dbReference type="OrthoDB" id="5460931at2"/>
<feature type="transmembrane region" description="Helical" evidence="1">
    <location>
        <begin position="57"/>
        <end position="77"/>
    </location>
</feature>